<sequence length="625" mass="70432">MSTKVVDGLWLCFRPSFARLVSPSSSLPLWPKAPNFRSHKVSRRLVSSGTKLQPHPAALPSHSTRSAHSPSENEISNFDKEADSWPEGICEPEEPLPTGFDFEELKQAREWVRRENVGPSYELRQKNVKTLESLLNTVVGERPNHIAALRILRELIERRNIKPQLKHYRAMMLANADSSSGSALHVKSILQEMEMLGITLDSGTLHAALRALAVHPDYLIRQEILLTLRDQWLTLDPAGWHSVVIGLLRERQYELALDNIEEMEAQGIQVKPWLYALTIYNLADAEEYDEVLNLMQPRITAGQHLSTNLWFHLLDKASSAMHKALTSYIWKQQVQRGHIIPSYGVCNNVLAICARTGDVELAISVFEILDQRKAIISLDNYESLLDTYVMAGDFDSAVRVLCTMENANLGISEPSTRLLLSAALRSDIKAQDLWRTLKALRTEENRLVPVVAANIAIQLCAKRGNIEEAMDIYRELHIVCCSGPSSATFDALFGACRKSQRTDMISFFLQEMQLLNILPTQSTYEILIVLCVDLKHFEIAHRYLLEMAQSGFSLTEASKRYIRMKCAQSDLTAANALRHDILVRKPVQRGYRKLTANTSMVSVGASVGRTNTSQQSMTPMDQEKD</sequence>
<proteinExistence type="predicted"/>
<dbReference type="EMBL" id="JALBCA010000089">
    <property type="protein sequence ID" value="KAI2383505.1"/>
    <property type="molecule type" value="Genomic_DNA"/>
</dbReference>
<gene>
    <name evidence="1" type="ORF">LOY88_005217</name>
</gene>
<accession>A0ACB8US64</accession>
<evidence type="ECO:0000313" key="1">
    <source>
        <dbReference type="EMBL" id="KAI2383505.1"/>
    </source>
</evidence>
<protein>
    <submittedName>
        <fullName evidence="1">Uncharacterized protein</fullName>
    </submittedName>
</protein>
<comment type="caution">
    <text evidence="1">The sequence shown here is derived from an EMBL/GenBank/DDBJ whole genome shotgun (WGS) entry which is preliminary data.</text>
</comment>
<name>A0ACB8US64_9EURO</name>
<reference evidence="1" key="1">
    <citation type="journal article" date="2022" name="bioRxiv">
        <title>Population genetic analysis of Ophidiomyces ophidiicola, the causative agent of snake fungal disease, indicates recent introductions to the USA.</title>
        <authorList>
            <person name="Ladner J.T."/>
            <person name="Palmer J.M."/>
            <person name="Ettinger C.L."/>
            <person name="Stajich J.E."/>
            <person name="Farrell T.M."/>
            <person name="Glorioso B.M."/>
            <person name="Lawson B."/>
            <person name="Price S.J."/>
            <person name="Stengle A.G."/>
            <person name="Grear D.A."/>
            <person name="Lorch J.M."/>
        </authorList>
    </citation>
    <scope>NUCLEOTIDE SEQUENCE</scope>
    <source>
        <strain evidence="1">NWHC 24266-5</strain>
    </source>
</reference>
<organism evidence="1">
    <name type="scientific">Ophidiomyces ophidiicola</name>
    <dbReference type="NCBI Taxonomy" id="1387563"/>
    <lineage>
        <taxon>Eukaryota</taxon>
        <taxon>Fungi</taxon>
        <taxon>Dikarya</taxon>
        <taxon>Ascomycota</taxon>
        <taxon>Pezizomycotina</taxon>
        <taxon>Eurotiomycetes</taxon>
        <taxon>Eurotiomycetidae</taxon>
        <taxon>Onygenales</taxon>
        <taxon>Onygenaceae</taxon>
        <taxon>Ophidiomyces</taxon>
    </lineage>
</organism>